<sequence>MRKHANYIPGWPQVLEVKQTKGAGDTIDKGYDAIRLKTKGIVDDLTKEESVVLERHHQHHGFVSSGVCTWRRDFPCRFPRSEAQKGAGKQVLLKGKVGNGWQKVLDEEGSALGTDSAEKAWQGLFGRVTCVICTTSTEWGGRNLVVKISWPSASHKSEQEFPGIVSLPSQKPMEWLRRGKTHWILNHLATILHEQDFKSHDDDSMQKSIAEMVNADRHVGGRDGTYSVMLILRIAQLRTLHNLRLPNQGLSNGGKLLDNRTFKRDIKDTVMEFMNKDFTDELRNDILDGWRGTMDYSPSDDKDKERGREGDDEDQEGIDGDRLDVERDEDKLPIVERVWLRMTTMVLAFLRVDNHPKRGNITTLLSVRDDSIPLRLSLSARKGWSSRWNLTKNGGQERVWGYGNAALKVWCECYLKRRLIGNPLHGGGMDPDSVGSGQATWLSGLMPKYSFSLTEMIPHCADNASRSSIACTP</sequence>
<dbReference type="Proteomes" id="UP001175227">
    <property type="component" value="Unassembled WGS sequence"/>
</dbReference>
<evidence type="ECO:0008006" key="4">
    <source>
        <dbReference type="Google" id="ProtNLM"/>
    </source>
</evidence>
<reference evidence="2" key="1">
    <citation type="submission" date="2023-06" db="EMBL/GenBank/DDBJ databases">
        <authorList>
            <consortium name="Lawrence Berkeley National Laboratory"/>
            <person name="Ahrendt S."/>
            <person name="Sahu N."/>
            <person name="Indic B."/>
            <person name="Wong-Bajracharya J."/>
            <person name="Merenyi Z."/>
            <person name="Ke H.-M."/>
            <person name="Monk M."/>
            <person name="Kocsube S."/>
            <person name="Drula E."/>
            <person name="Lipzen A."/>
            <person name="Balint B."/>
            <person name="Henrissat B."/>
            <person name="Andreopoulos B."/>
            <person name="Martin F.M."/>
            <person name="Harder C.B."/>
            <person name="Rigling D."/>
            <person name="Ford K.L."/>
            <person name="Foster G.D."/>
            <person name="Pangilinan J."/>
            <person name="Papanicolaou A."/>
            <person name="Barry K."/>
            <person name="LaButti K."/>
            <person name="Viragh M."/>
            <person name="Koriabine M."/>
            <person name="Yan M."/>
            <person name="Riley R."/>
            <person name="Champramary S."/>
            <person name="Plett K.L."/>
            <person name="Tsai I.J."/>
            <person name="Slot J."/>
            <person name="Sipos G."/>
            <person name="Plett J."/>
            <person name="Nagy L.G."/>
            <person name="Grigoriev I.V."/>
        </authorList>
    </citation>
    <scope>NUCLEOTIDE SEQUENCE</scope>
    <source>
        <strain evidence="2">ICMP 16352</strain>
    </source>
</reference>
<dbReference type="EMBL" id="JAUEPR010000001">
    <property type="protein sequence ID" value="KAK0490340.1"/>
    <property type="molecule type" value="Genomic_DNA"/>
</dbReference>
<feature type="compositionally biased region" description="Basic and acidic residues" evidence="1">
    <location>
        <begin position="299"/>
        <end position="309"/>
    </location>
</feature>
<keyword evidence="3" id="KW-1185">Reference proteome</keyword>
<comment type="caution">
    <text evidence="2">The sequence shown here is derived from an EMBL/GenBank/DDBJ whole genome shotgun (WGS) entry which is preliminary data.</text>
</comment>
<protein>
    <recommendedName>
        <fullName evidence="4">Fungal-type protein kinase domain-containing protein</fullName>
    </recommendedName>
</protein>
<name>A0AA39PUM5_9AGAR</name>
<evidence type="ECO:0000313" key="2">
    <source>
        <dbReference type="EMBL" id="KAK0490340.1"/>
    </source>
</evidence>
<evidence type="ECO:0000256" key="1">
    <source>
        <dbReference type="SAM" id="MobiDB-lite"/>
    </source>
</evidence>
<evidence type="ECO:0000313" key="3">
    <source>
        <dbReference type="Proteomes" id="UP001175227"/>
    </source>
</evidence>
<feature type="region of interest" description="Disordered" evidence="1">
    <location>
        <begin position="293"/>
        <end position="323"/>
    </location>
</feature>
<gene>
    <name evidence="2" type="ORF">IW261DRAFT_1412902</name>
</gene>
<organism evidence="2 3">
    <name type="scientific">Armillaria novae-zelandiae</name>
    <dbReference type="NCBI Taxonomy" id="153914"/>
    <lineage>
        <taxon>Eukaryota</taxon>
        <taxon>Fungi</taxon>
        <taxon>Dikarya</taxon>
        <taxon>Basidiomycota</taxon>
        <taxon>Agaricomycotina</taxon>
        <taxon>Agaricomycetes</taxon>
        <taxon>Agaricomycetidae</taxon>
        <taxon>Agaricales</taxon>
        <taxon>Marasmiineae</taxon>
        <taxon>Physalacriaceae</taxon>
        <taxon>Armillaria</taxon>
    </lineage>
</organism>
<proteinExistence type="predicted"/>
<dbReference type="AlphaFoldDB" id="A0AA39PUM5"/>
<accession>A0AA39PUM5</accession>